<name>A0ABP7EUG1_9STAP</name>
<gene>
    <name evidence="1" type="ORF">GCM10022378_13820</name>
</gene>
<dbReference type="RefSeq" id="WP_344702832.1">
    <property type="nucleotide sequence ID" value="NZ_BAABCK010000023.1"/>
</dbReference>
<reference evidence="2" key="1">
    <citation type="journal article" date="2019" name="Int. J. Syst. Evol. Microbiol.">
        <title>The Global Catalogue of Microorganisms (GCM) 10K type strain sequencing project: providing services to taxonomists for standard genome sequencing and annotation.</title>
        <authorList>
            <consortium name="The Broad Institute Genomics Platform"/>
            <consortium name="The Broad Institute Genome Sequencing Center for Infectious Disease"/>
            <person name="Wu L."/>
            <person name="Ma J."/>
        </authorList>
    </citation>
    <scope>NUCLEOTIDE SEQUENCE [LARGE SCALE GENOMIC DNA]</scope>
    <source>
        <strain evidence="2">JCM 16981</strain>
    </source>
</reference>
<comment type="caution">
    <text evidence="1">The sequence shown here is derived from an EMBL/GenBank/DDBJ whole genome shotgun (WGS) entry which is preliminary data.</text>
</comment>
<proteinExistence type="predicted"/>
<evidence type="ECO:0008006" key="3">
    <source>
        <dbReference type="Google" id="ProtNLM"/>
    </source>
</evidence>
<keyword evidence="2" id="KW-1185">Reference proteome</keyword>
<dbReference type="EMBL" id="BAABCK010000023">
    <property type="protein sequence ID" value="GAA3725153.1"/>
    <property type="molecule type" value="Genomic_DNA"/>
</dbReference>
<evidence type="ECO:0000313" key="2">
    <source>
        <dbReference type="Proteomes" id="UP001500920"/>
    </source>
</evidence>
<organism evidence="1 2">
    <name type="scientific">Salinicoccus jeotgali</name>
    <dbReference type="NCBI Taxonomy" id="381634"/>
    <lineage>
        <taxon>Bacteria</taxon>
        <taxon>Bacillati</taxon>
        <taxon>Bacillota</taxon>
        <taxon>Bacilli</taxon>
        <taxon>Bacillales</taxon>
        <taxon>Staphylococcaceae</taxon>
        <taxon>Salinicoccus</taxon>
    </lineage>
</organism>
<protein>
    <recommendedName>
        <fullName evidence="3">Type II secretion system protein</fullName>
    </recommendedName>
</protein>
<accession>A0ABP7EUG1</accession>
<sequence>MSNEKGFMLIDGLLAMLCLSIIAVTLVPAVITIQTTAEEAQIQLELHRTLYIELLSYDDRETFISQTENWVVEGGRICGKASGECIKIKK</sequence>
<dbReference type="Proteomes" id="UP001500920">
    <property type="component" value="Unassembled WGS sequence"/>
</dbReference>
<evidence type="ECO:0000313" key="1">
    <source>
        <dbReference type="EMBL" id="GAA3725153.1"/>
    </source>
</evidence>